<keyword evidence="1" id="KW-0472">Membrane</keyword>
<sequence>MPSPIGSPFVQKPAPKRYLDQGWVIRLAGAGLVLGLVAVVTFCMVSFFGGFTNTAQVTVNSPRAGLVMDRDAKVKIRGVEIGRVKSIDETPEGARIELAMDPDKLKLVPANATVDINSTTVFGAKYINFIEPQNPSGSLHAGAVVQAEGVTVEFNTLFQHLSDVLNKVQPEKLNATLTALGTALQGRGEKLGLLLSDSDEFLKQINPSLPTLQDDLRKTASVTGTYADTVPDLLRITDNMQVTGKTITDEQARVDDLLTNLIGLADTANSVLKPNENDLTKSLNLLRPTTDLLFEYRSALYCTIMTFGENVPLMDELIGGKNPAFSMNAGIMPSGTPYSFPEDLPKVNATGGPHCENTVDLTGGQKANYLMTDTSEGHIWAPLTQPRPSKTVFEILFDQLPGAKK</sequence>
<dbReference type="PANTHER" id="PTHR33371:SF19">
    <property type="entry name" value="MCE-FAMILY PROTEIN MCE4A"/>
    <property type="match status" value="1"/>
</dbReference>
<dbReference type="NCBIfam" id="TIGR00996">
    <property type="entry name" value="Mtu_fam_mce"/>
    <property type="match status" value="1"/>
</dbReference>
<evidence type="ECO:0000313" key="4">
    <source>
        <dbReference type="EMBL" id="QVI22182.1"/>
    </source>
</evidence>
<feature type="transmembrane region" description="Helical" evidence="1">
    <location>
        <begin position="23"/>
        <end position="51"/>
    </location>
</feature>
<evidence type="ECO:0000259" key="3">
    <source>
        <dbReference type="Pfam" id="PF11887"/>
    </source>
</evidence>
<feature type="domain" description="Mammalian cell entry C-terminal" evidence="3">
    <location>
        <begin position="138"/>
        <end position="353"/>
    </location>
</feature>
<proteinExistence type="predicted"/>
<evidence type="ECO:0000313" key="5">
    <source>
        <dbReference type="Proteomes" id="UP000683310"/>
    </source>
</evidence>
<dbReference type="RefSeq" id="WP_213558266.1">
    <property type="nucleotide sequence ID" value="NZ_JBHXAJ010000004.1"/>
</dbReference>
<dbReference type="Pfam" id="PF02470">
    <property type="entry name" value="MlaD"/>
    <property type="match status" value="1"/>
</dbReference>
<dbReference type="Pfam" id="PF11887">
    <property type="entry name" value="Mce4_CUP1"/>
    <property type="match status" value="1"/>
</dbReference>
<organism evidence="4 5">
    <name type="scientific">Nocardia tengchongensis</name>
    <dbReference type="NCBI Taxonomy" id="2055889"/>
    <lineage>
        <taxon>Bacteria</taxon>
        <taxon>Bacillati</taxon>
        <taxon>Actinomycetota</taxon>
        <taxon>Actinomycetes</taxon>
        <taxon>Mycobacteriales</taxon>
        <taxon>Nocardiaceae</taxon>
        <taxon>Nocardia</taxon>
    </lineage>
</organism>
<dbReference type="EMBL" id="CP074371">
    <property type="protein sequence ID" value="QVI22182.1"/>
    <property type="molecule type" value="Genomic_DNA"/>
</dbReference>
<dbReference type="InterPro" id="IPR003399">
    <property type="entry name" value="Mce/MlaD"/>
</dbReference>
<name>A0ABX8CRR5_9NOCA</name>
<keyword evidence="1" id="KW-1133">Transmembrane helix</keyword>
<dbReference type="InterPro" id="IPR005693">
    <property type="entry name" value="Mce"/>
</dbReference>
<accession>A0ABX8CRR5</accession>
<dbReference type="InterPro" id="IPR024516">
    <property type="entry name" value="Mce_C"/>
</dbReference>
<evidence type="ECO:0000259" key="2">
    <source>
        <dbReference type="Pfam" id="PF02470"/>
    </source>
</evidence>
<gene>
    <name evidence="4" type="ORF">KHQ06_03365</name>
</gene>
<dbReference type="PANTHER" id="PTHR33371">
    <property type="entry name" value="INTERMEMBRANE PHOSPHOLIPID TRANSPORT SYSTEM BINDING PROTEIN MLAD-RELATED"/>
    <property type="match status" value="1"/>
</dbReference>
<keyword evidence="1" id="KW-0812">Transmembrane</keyword>
<feature type="domain" description="Mce/MlaD" evidence="2">
    <location>
        <begin position="55"/>
        <end position="131"/>
    </location>
</feature>
<keyword evidence="5" id="KW-1185">Reference proteome</keyword>
<dbReference type="Proteomes" id="UP000683310">
    <property type="component" value="Chromosome"/>
</dbReference>
<dbReference type="InterPro" id="IPR052336">
    <property type="entry name" value="MlaD_Phospholipid_Transporter"/>
</dbReference>
<evidence type="ECO:0000256" key="1">
    <source>
        <dbReference type="SAM" id="Phobius"/>
    </source>
</evidence>
<reference evidence="4 5" key="1">
    <citation type="submission" date="2021-04" db="EMBL/GenBank/DDBJ databases">
        <title>Nocardia tengchongensis.</title>
        <authorList>
            <person name="Zhuang k."/>
            <person name="Ran Y."/>
            <person name="Li W."/>
        </authorList>
    </citation>
    <scope>NUCLEOTIDE SEQUENCE [LARGE SCALE GENOMIC DNA]</scope>
    <source>
        <strain evidence="4 5">CFH S0057</strain>
    </source>
</reference>
<protein>
    <submittedName>
        <fullName evidence="4">MCE family protein</fullName>
    </submittedName>
</protein>